<feature type="transmembrane region" description="Helical" evidence="9">
    <location>
        <begin position="21"/>
        <end position="42"/>
    </location>
</feature>
<keyword evidence="5 9" id="KW-0812">Transmembrane</keyword>
<evidence type="ECO:0000313" key="10">
    <source>
        <dbReference type="EMBL" id="EJX04109.1"/>
    </source>
</evidence>
<evidence type="ECO:0000256" key="6">
    <source>
        <dbReference type="ARBA" id="ARBA00022967"/>
    </source>
</evidence>
<keyword evidence="3" id="KW-0285">Flavoprotein</keyword>
<evidence type="ECO:0000256" key="7">
    <source>
        <dbReference type="ARBA" id="ARBA00022989"/>
    </source>
</evidence>
<dbReference type="PANTHER" id="PTHR30578">
    <property type="entry name" value="ELECTRON TRANSPORT COMPLEX PROTEIN RNFD"/>
    <property type="match status" value="1"/>
</dbReference>
<keyword evidence="6" id="KW-1278">Translocase</keyword>
<dbReference type="AlphaFoldDB" id="J9GB94"/>
<dbReference type="Pfam" id="PF03116">
    <property type="entry name" value="NQR2_RnfD_RnfE"/>
    <property type="match status" value="1"/>
</dbReference>
<keyword evidence="4" id="KW-0288">FMN</keyword>
<gene>
    <name evidence="10" type="ORF">EVA_07782</name>
</gene>
<comment type="caution">
    <text evidence="10">The sequence shown here is derived from an EMBL/GenBank/DDBJ whole genome shotgun (WGS) entry which is preliminary data.</text>
</comment>
<dbReference type="EMBL" id="AMCI01001916">
    <property type="protein sequence ID" value="EJX04109.1"/>
    <property type="molecule type" value="Genomic_DNA"/>
</dbReference>
<keyword evidence="2" id="KW-0597">Phosphoprotein</keyword>
<dbReference type="GO" id="GO:0005886">
    <property type="term" value="C:plasma membrane"/>
    <property type="evidence" value="ECO:0007669"/>
    <property type="project" value="TreeGrafter"/>
</dbReference>
<dbReference type="PANTHER" id="PTHR30578:SF0">
    <property type="entry name" value="ION-TRANSLOCATING OXIDOREDUCTASE COMPLEX SUBUNIT D"/>
    <property type="match status" value="1"/>
</dbReference>
<evidence type="ECO:0000256" key="3">
    <source>
        <dbReference type="ARBA" id="ARBA00022630"/>
    </source>
</evidence>
<feature type="transmembrane region" description="Helical" evidence="9">
    <location>
        <begin position="75"/>
        <end position="104"/>
    </location>
</feature>
<keyword evidence="8 9" id="KW-0472">Membrane</keyword>
<feature type="non-terminal residue" evidence="10">
    <location>
        <position position="290"/>
    </location>
</feature>
<accession>J9GB94</accession>
<proteinExistence type="predicted"/>
<evidence type="ECO:0000256" key="8">
    <source>
        <dbReference type="ARBA" id="ARBA00023136"/>
    </source>
</evidence>
<feature type="transmembrane region" description="Helical" evidence="9">
    <location>
        <begin position="209"/>
        <end position="227"/>
    </location>
</feature>
<sequence length="290" mass="31001">MSQKNIKSGLIHEDQGTHADLLFMCLPLAAMAVCFYGLRVALLCGTAILTANLCDRVVALVRGTRYEKREWSSEAFALMLALLMPATVSYYVLIISVLAAVLLGKEAFGGYGAYIFHPVAVGYAVAVVSWPEQMSSYPTPNLFNGLPLGSTAGVPLASNPAHILKTGGLPTISNVDLVLGNFAGPMGATMLLVIGACALFLLHRRRIGVLAPLVFLGTCFAVTFLFPRLADIAFTAPWTHVVSRLTAAKYEMCSGATLYAAVFLLNDPVTLPKNKVSRVLYAAGFGFMTM</sequence>
<organism evidence="10">
    <name type="scientific">gut metagenome</name>
    <dbReference type="NCBI Taxonomy" id="749906"/>
    <lineage>
        <taxon>unclassified sequences</taxon>
        <taxon>metagenomes</taxon>
        <taxon>organismal metagenomes</taxon>
    </lineage>
</organism>
<dbReference type="InterPro" id="IPR004338">
    <property type="entry name" value="NqrB/RnfD"/>
</dbReference>
<keyword evidence="1" id="KW-0813">Transport</keyword>
<evidence type="ECO:0000256" key="5">
    <source>
        <dbReference type="ARBA" id="ARBA00022692"/>
    </source>
</evidence>
<feature type="transmembrane region" description="Helical" evidence="9">
    <location>
        <begin position="182"/>
        <end position="202"/>
    </location>
</feature>
<reference evidence="10" key="1">
    <citation type="journal article" date="2012" name="PLoS ONE">
        <title>Gene sets for utilization of primary and secondary nutrition supplies in the distal gut of endangered iberian lynx.</title>
        <authorList>
            <person name="Alcaide M."/>
            <person name="Messina E."/>
            <person name="Richter M."/>
            <person name="Bargiela R."/>
            <person name="Peplies J."/>
            <person name="Huws S.A."/>
            <person name="Newbold C.J."/>
            <person name="Golyshin P.N."/>
            <person name="Simon M.A."/>
            <person name="Lopez G."/>
            <person name="Yakimov M.M."/>
            <person name="Ferrer M."/>
        </authorList>
    </citation>
    <scope>NUCLEOTIDE SEQUENCE</scope>
</reference>
<dbReference type="GO" id="GO:0055085">
    <property type="term" value="P:transmembrane transport"/>
    <property type="evidence" value="ECO:0007669"/>
    <property type="project" value="InterPro"/>
</dbReference>
<evidence type="ECO:0000256" key="9">
    <source>
        <dbReference type="SAM" id="Phobius"/>
    </source>
</evidence>
<evidence type="ECO:0000256" key="1">
    <source>
        <dbReference type="ARBA" id="ARBA00022448"/>
    </source>
</evidence>
<evidence type="ECO:0000256" key="2">
    <source>
        <dbReference type="ARBA" id="ARBA00022553"/>
    </source>
</evidence>
<evidence type="ECO:0000256" key="4">
    <source>
        <dbReference type="ARBA" id="ARBA00022643"/>
    </source>
</evidence>
<protein>
    <submittedName>
        <fullName evidence="10">Electron transport complex protein RnfD</fullName>
    </submittedName>
</protein>
<feature type="transmembrane region" description="Helical" evidence="9">
    <location>
        <begin position="111"/>
        <end position="130"/>
    </location>
</feature>
<name>J9GB94_9ZZZZ</name>
<keyword evidence="7 9" id="KW-1133">Transmembrane helix</keyword>